<dbReference type="PANTHER" id="PTHR30250">
    <property type="entry name" value="PST FAMILY PREDICTED COLANIC ACID TRANSPORTER"/>
    <property type="match status" value="1"/>
</dbReference>
<evidence type="ECO:0000256" key="1">
    <source>
        <dbReference type="ARBA" id="ARBA00004651"/>
    </source>
</evidence>
<evidence type="ECO:0000313" key="8">
    <source>
        <dbReference type="Proteomes" id="UP001305498"/>
    </source>
</evidence>
<feature type="transmembrane region" description="Helical" evidence="6">
    <location>
        <begin position="127"/>
        <end position="147"/>
    </location>
</feature>
<dbReference type="EMBL" id="CP118157">
    <property type="protein sequence ID" value="WOF22632.1"/>
    <property type="molecule type" value="Genomic_DNA"/>
</dbReference>
<gene>
    <name evidence="7" type="ORF">N8K70_14735</name>
</gene>
<evidence type="ECO:0000256" key="4">
    <source>
        <dbReference type="ARBA" id="ARBA00022989"/>
    </source>
</evidence>
<feature type="transmembrane region" description="Helical" evidence="6">
    <location>
        <begin position="461"/>
        <end position="481"/>
    </location>
</feature>
<dbReference type="Proteomes" id="UP001305498">
    <property type="component" value="Chromosome"/>
</dbReference>
<keyword evidence="8" id="KW-1185">Reference proteome</keyword>
<accession>A0AA97I611</accession>
<comment type="subcellular location">
    <subcellularLocation>
        <location evidence="1">Cell membrane</location>
        <topology evidence="1">Multi-pass membrane protein</topology>
    </subcellularLocation>
</comment>
<keyword evidence="2" id="KW-1003">Cell membrane</keyword>
<dbReference type="GO" id="GO:0005886">
    <property type="term" value="C:plasma membrane"/>
    <property type="evidence" value="ECO:0007669"/>
    <property type="project" value="UniProtKB-SubCell"/>
</dbReference>
<feature type="transmembrane region" description="Helical" evidence="6">
    <location>
        <begin position="314"/>
        <end position="335"/>
    </location>
</feature>
<dbReference type="InterPro" id="IPR050833">
    <property type="entry name" value="Poly_Biosynth_Transport"/>
</dbReference>
<protein>
    <submittedName>
        <fullName evidence="7">Polysaccharide biosynthesis C-terminal domain-containing protein</fullName>
    </submittedName>
</protein>
<feature type="transmembrane region" description="Helical" evidence="6">
    <location>
        <begin position="183"/>
        <end position="206"/>
    </location>
</feature>
<evidence type="ECO:0000256" key="5">
    <source>
        <dbReference type="ARBA" id="ARBA00023136"/>
    </source>
</evidence>
<name>A0AA97I611_9MICO</name>
<evidence type="ECO:0000256" key="6">
    <source>
        <dbReference type="SAM" id="Phobius"/>
    </source>
</evidence>
<proteinExistence type="predicted"/>
<keyword evidence="4 6" id="KW-1133">Transmembrane helix</keyword>
<feature type="transmembrane region" description="Helical" evidence="6">
    <location>
        <begin position="92"/>
        <end position="115"/>
    </location>
</feature>
<dbReference type="RefSeq" id="WP_317139103.1">
    <property type="nucleotide sequence ID" value="NZ_CP118157.1"/>
</dbReference>
<evidence type="ECO:0000313" key="7">
    <source>
        <dbReference type="EMBL" id="WOF22632.1"/>
    </source>
</evidence>
<keyword evidence="3 6" id="KW-0812">Transmembrane</keyword>
<dbReference type="AlphaFoldDB" id="A0AA97I611"/>
<keyword evidence="5 6" id="KW-0472">Membrane</keyword>
<dbReference type="KEGG" id="mbet:N8K70_14735"/>
<feature type="transmembrane region" description="Helical" evidence="6">
    <location>
        <begin position="347"/>
        <end position="371"/>
    </location>
</feature>
<feature type="transmembrane region" description="Helical" evidence="6">
    <location>
        <begin position="12"/>
        <end position="38"/>
    </location>
</feature>
<evidence type="ECO:0000256" key="2">
    <source>
        <dbReference type="ARBA" id="ARBA00022475"/>
    </source>
</evidence>
<dbReference type="PANTHER" id="PTHR30250:SF11">
    <property type="entry name" value="O-ANTIGEN TRANSPORTER-RELATED"/>
    <property type="match status" value="1"/>
</dbReference>
<organism evidence="7 8">
    <name type="scientific">Microbacterium betulae</name>
    <dbReference type="NCBI Taxonomy" id="2981139"/>
    <lineage>
        <taxon>Bacteria</taxon>
        <taxon>Bacillati</taxon>
        <taxon>Actinomycetota</taxon>
        <taxon>Actinomycetes</taxon>
        <taxon>Micrococcales</taxon>
        <taxon>Microbacteriaceae</taxon>
        <taxon>Microbacterium</taxon>
    </lineage>
</organism>
<reference evidence="7 8" key="1">
    <citation type="submission" date="2023-02" db="EMBL/GenBank/DDBJ databases">
        <title>Microbacterium betulae sp. nov., isolated from birch wood.</title>
        <authorList>
            <person name="Pasciak M."/>
            <person name="Pawlik K.J."/>
            <person name="Martynowski D."/>
            <person name="Laczmanski L."/>
            <person name="Ciekot J."/>
            <person name="Szponar B."/>
            <person name="Wojcik-Fatla A."/>
            <person name="Mackiewicz B."/>
            <person name="Farian E."/>
            <person name="Cholewa G."/>
            <person name="Cholewa A."/>
            <person name="Dutkiewicz J."/>
        </authorList>
    </citation>
    <scope>NUCLEOTIDE SEQUENCE [LARGE SCALE GENOMIC DNA]</scope>
    <source>
        <strain evidence="7 8">AB</strain>
    </source>
</reference>
<feature type="transmembrane region" description="Helical" evidence="6">
    <location>
        <begin position="154"/>
        <end position="177"/>
    </location>
</feature>
<sequence length="508" mass="50278">MSVASVSPRADLARGSALSFAGSAANAALGLLLVVVLGRLLGDAGAGVVLQTIAIFTIALGVARLGMDSAALWILPRLADDAPGALRPTTTLLVAASGIAGTASALVVGAGAAWLAASDPSDEVARALAGVCWFLPPAAMLATALASTRGLGGVLPYTLVGGVALPALRPVAVALAAGTGGGLAAIALAWAAPVVLVLAAAVLVLAAQLRRRSAHGTPWPAYRASGVPGRIGRYAAPRVVSESLSQILAWLDIVIVGAIAGPAAAGVYGGAARIASAGTLVDSAIRVVVSPAFSRLLHRGDRAGVADVFRAATIWLVLFSTPVYLLLAVFAPVVLSVLGPSFVHGEVALAALCAGAIVTFLAGNVHSVLLMGGRSGLAAVNKAAAVAVDVALLFLLVPAWGIAGAAVAWAVACLVDAALATVQVHRVLRLPVPVTAGLHPLAIALVTVGGAAVGARLLLGATWLGLAAAAVVGGAALLAWARGASARLHLDAFAELARLRRIPSGDRP</sequence>
<feature type="transmembrane region" description="Helical" evidence="6">
    <location>
        <begin position="436"/>
        <end position="455"/>
    </location>
</feature>
<evidence type="ECO:0000256" key="3">
    <source>
        <dbReference type="ARBA" id="ARBA00022692"/>
    </source>
</evidence>
<feature type="transmembrane region" description="Helical" evidence="6">
    <location>
        <begin position="44"/>
        <end position="67"/>
    </location>
</feature>